<proteinExistence type="predicted"/>
<dbReference type="CDD" id="cd00761">
    <property type="entry name" value="Glyco_tranf_GTA_type"/>
    <property type="match status" value="1"/>
</dbReference>
<name>A0A858ZPN6_9BURK</name>
<accession>A0A858ZPN6</accession>
<organism evidence="2 3">
    <name type="scientific">Alicycliphilus denitrificans</name>
    <dbReference type="NCBI Taxonomy" id="179636"/>
    <lineage>
        <taxon>Bacteria</taxon>
        <taxon>Pseudomonadati</taxon>
        <taxon>Pseudomonadota</taxon>
        <taxon>Betaproteobacteria</taxon>
        <taxon>Burkholderiales</taxon>
        <taxon>Comamonadaceae</taxon>
        <taxon>Alicycliphilus</taxon>
    </lineage>
</organism>
<dbReference type="GO" id="GO:0016740">
    <property type="term" value="F:transferase activity"/>
    <property type="evidence" value="ECO:0007669"/>
    <property type="project" value="UniProtKB-KW"/>
</dbReference>
<dbReference type="SUPFAM" id="SSF53448">
    <property type="entry name" value="Nucleotide-diphospho-sugar transferases"/>
    <property type="match status" value="1"/>
</dbReference>
<protein>
    <submittedName>
        <fullName evidence="2">Glycosyltransferase family 2 protein</fullName>
    </submittedName>
</protein>
<dbReference type="PANTHER" id="PTHR43685">
    <property type="entry name" value="GLYCOSYLTRANSFERASE"/>
    <property type="match status" value="1"/>
</dbReference>
<dbReference type="Gene3D" id="3.90.550.10">
    <property type="entry name" value="Spore Coat Polysaccharide Biosynthesis Protein SpsA, Chain A"/>
    <property type="match status" value="1"/>
</dbReference>
<gene>
    <name evidence="2" type="ORF">HF896_03795</name>
</gene>
<evidence type="ECO:0000259" key="1">
    <source>
        <dbReference type="Pfam" id="PF00535"/>
    </source>
</evidence>
<dbReference type="InterPro" id="IPR029044">
    <property type="entry name" value="Nucleotide-diphossugar_trans"/>
</dbReference>
<evidence type="ECO:0000313" key="3">
    <source>
        <dbReference type="Proteomes" id="UP000500755"/>
    </source>
</evidence>
<dbReference type="InterPro" id="IPR001173">
    <property type="entry name" value="Glyco_trans_2-like"/>
</dbReference>
<dbReference type="GO" id="GO:0044010">
    <property type="term" value="P:single-species biofilm formation"/>
    <property type="evidence" value="ECO:0007669"/>
    <property type="project" value="TreeGrafter"/>
</dbReference>
<dbReference type="PANTHER" id="PTHR43685:SF13">
    <property type="entry name" value="O ANTIGEN BIOSYNTHESIS RHAMNOSYLTRANSFERASE RFBN"/>
    <property type="match status" value="1"/>
</dbReference>
<dbReference type="Pfam" id="PF00535">
    <property type="entry name" value="Glycos_transf_2"/>
    <property type="match status" value="1"/>
</dbReference>
<evidence type="ECO:0000313" key="2">
    <source>
        <dbReference type="EMBL" id="QKD42783.1"/>
    </source>
</evidence>
<dbReference type="AlphaFoldDB" id="A0A858ZPN6"/>
<sequence>MMVPRASVLIPVKNGGALLGEVLDAVLAQSTPWPFEVVVVDSGSRDGSVECARQRGVRVEVIPAAEFGHGRTRNYLASLSRGDFLVFITQDARPADAHWLRHLVEGCNSAPDVAGAFGPHRAHPGARHVTERELTEHFAGFGSVLSRVQLEDRERFDREVGYRQWLHFFSNNNSCLRRSVWEKLPFPDVMFAEDQTWMLSAIKAGYAKAFVPEAAVYHSHDFGVWETLQRNFDEASSFQRDFGYDMQRSLARTLASAVLLARRDARWLRQAGVRGWSWLKHSAYMAGIELARTLGQFLGTRHQSLPVWLLRVISRDQALQRGRAA</sequence>
<feature type="domain" description="Glycosyltransferase 2-like" evidence="1">
    <location>
        <begin position="7"/>
        <end position="181"/>
    </location>
</feature>
<reference evidence="2 3" key="1">
    <citation type="submission" date="2020-05" db="EMBL/GenBank/DDBJ databases">
        <title>Complete genome sequence of Alicycliphilus denitrificans DP3.</title>
        <authorList>
            <person name="Chen X."/>
        </authorList>
    </citation>
    <scope>NUCLEOTIDE SEQUENCE [LARGE SCALE GENOMIC DNA]</scope>
    <source>
        <strain evidence="2 3">DP3</strain>
    </source>
</reference>
<dbReference type="Proteomes" id="UP000500755">
    <property type="component" value="Chromosome"/>
</dbReference>
<dbReference type="EMBL" id="CP051298">
    <property type="protein sequence ID" value="QKD42783.1"/>
    <property type="molecule type" value="Genomic_DNA"/>
</dbReference>
<dbReference type="InterPro" id="IPR050834">
    <property type="entry name" value="Glycosyltransf_2"/>
</dbReference>
<keyword evidence="2" id="KW-0808">Transferase</keyword>